<dbReference type="AlphaFoldDB" id="A0A8H5MEM8"/>
<keyword evidence="2" id="KW-1185">Reference proteome</keyword>
<dbReference type="EMBL" id="JAACJN010000011">
    <property type="protein sequence ID" value="KAF5391223.1"/>
    <property type="molecule type" value="Genomic_DNA"/>
</dbReference>
<dbReference type="OrthoDB" id="3062869at2759"/>
<organism evidence="1 2">
    <name type="scientific">Collybiopsis confluens</name>
    <dbReference type="NCBI Taxonomy" id="2823264"/>
    <lineage>
        <taxon>Eukaryota</taxon>
        <taxon>Fungi</taxon>
        <taxon>Dikarya</taxon>
        <taxon>Basidiomycota</taxon>
        <taxon>Agaricomycotina</taxon>
        <taxon>Agaricomycetes</taxon>
        <taxon>Agaricomycetidae</taxon>
        <taxon>Agaricales</taxon>
        <taxon>Marasmiineae</taxon>
        <taxon>Omphalotaceae</taxon>
        <taxon>Collybiopsis</taxon>
    </lineage>
</organism>
<protein>
    <submittedName>
        <fullName evidence="1">Uncharacterized protein</fullName>
    </submittedName>
</protein>
<gene>
    <name evidence="1" type="ORF">D9757_003050</name>
</gene>
<comment type="caution">
    <text evidence="1">The sequence shown here is derived from an EMBL/GenBank/DDBJ whole genome shotgun (WGS) entry which is preliminary data.</text>
</comment>
<sequence>MDEINYSLNDQISVGQSQVVTLDPTRPDLTLHEGQGGSKVGVRILLTLDPRVDPKVIHGFVARSFLTSLHHFCHARTTGFNSDIGSSMGNKHNQPDPNLLILVAHTDHHTGLGTKMKLLFIGGLVITKLRNRLQGNITEALQVIKSTLWDEVQFKEAGLSLAMETEIEEEVEVEDSLMADVRTGLTEAQDWTIELNNDCFDDKVV</sequence>
<accession>A0A8H5MEM8</accession>
<dbReference type="Proteomes" id="UP000518752">
    <property type="component" value="Unassembled WGS sequence"/>
</dbReference>
<evidence type="ECO:0000313" key="1">
    <source>
        <dbReference type="EMBL" id="KAF5391223.1"/>
    </source>
</evidence>
<evidence type="ECO:0000313" key="2">
    <source>
        <dbReference type="Proteomes" id="UP000518752"/>
    </source>
</evidence>
<proteinExistence type="predicted"/>
<name>A0A8H5MEM8_9AGAR</name>
<reference evidence="1 2" key="1">
    <citation type="journal article" date="2020" name="ISME J.">
        <title>Uncovering the hidden diversity of litter-decomposition mechanisms in mushroom-forming fungi.</title>
        <authorList>
            <person name="Floudas D."/>
            <person name="Bentzer J."/>
            <person name="Ahren D."/>
            <person name="Johansson T."/>
            <person name="Persson P."/>
            <person name="Tunlid A."/>
        </authorList>
    </citation>
    <scope>NUCLEOTIDE SEQUENCE [LARGE SCALE GENOMIC DNA]</scope>
    <source>
        <strain evidence="1 2">CBS 406.79</strain>
    </source>
</reference>